<accession>A0ABW1V051</accession>
<feature type="domain" description="MOSC" evidence="1">
    <location>
        <begin position="36"/>
        <end position="169"/>
    </location>
</feature>
<dbReference type="EMBL" id="JBHSTE010000002">
    <property type="protein sequence ID" value="MFC6332107.1"/>
    <property type="molecule type" value="Genomic_DNA"/>
</dbReference>
<dbReference type="SUPFAM" id="SSF50800">
    <property type="entry name" value="PK beta-barrel domain-like"/>
    <property type="match status" value="1"/>
</dbReference>
<dbReference type="Gene3D" id="2.40.33.20">
    <property type="entry name" value="PK beta-barrel domain-like"/>
    <property type="match status" value="1"/>
</dbReference>
<name>A0ABW1V051_9BACL</name>
<dbReference type="Pfam" id="PF03473">
    <property type="entry name" value="MOSC"/>
    <property type="match status" value="1"/>
</dbReference>
<dbReference type="InterPro" id="IPR052353">
    <property type="entry name" value="Benzoxazolinone_Detox_Enz"/>
</dbReference>
<dbReference type="Pfam" id="PF03475">
    <property type="entry name" value="YiiM_3-alpha"/>
    <property type="match status" value="1"/>
</dbReference>
<dbReference type="InterPro" id="IPR011037">
    <property type="entry name" value="Pyrv_Knase-like_insert_dom_sf"/>
</dbReference>
<dbReference type="RefSeq" id="WP_379232123.1">
    <property type="nucleotide sequence ID" value="NZ_JBHSTE010000002.1"/>
</dbReference>
<evidence type="ECO:0000313" key="2">
    <source>
        <dbReference type="EMBL" id="MFC6332107.1"/>
    </source>
</evidence>
<dbReference type="PROSITE" id="PS51340">
    <property type="entry name" value="MOSC"/>
    <property type="match status" value="1"/>
</dbReference>
<reference evidence="3" key="1">
    <citation type="journal article" date="2019" name="Int. J. Syst. Evol. Microbiol.">
        <title>The Global Catalogue of Microorganisms (GCM) 10K type strain sequencing project: providing services to taxonomists for standard genome sequencing and annotation.</title>
        <authorList>
            <consortium name="The Broad Institute Genomics Platform"/>
            <consortium name="The Broad Institute Genome Sequencing Center for Infectious Disease"/>
            <person name="Wu L."/>
            <person name="Ma J."/>
        </authorList>
    </citation>
    <scope>NUCLEOTIDE SEQUENCE [LARGE SCALE GENOMIC DNA]</scope>
    <source>
        <strain evidence="3">PCU 280</strain>
    </source>
</reference>
<dbReference type="InterPro" id="IPR005302">
    <property type="entry name" value="MoCF_Sase_C"/>
</dbReference>
<dbReference type="Proteomes" id="UP001596233">
    <property type="component" value="Unassembled WGS sequence"/>
</dbReference>
<dbReference type="PANTHER" id="PTHR30212:SF4">
    <property type="entry name" value="MOSC DOMAIN-CONTAINING PROTEIN"/>
    <property type="match status" value="1"/>
</dbReference>
<evidence type="ECO:0000313" key="3">
    <source>
        <dbReference type="Proteomes" id="UP001596233"/>
    </source>
</evidence>
<comment type="caution">
    <text evidence="2">The sequence shown here is derived from an EMBL/GenBank/DDBJ whole genome shotgun (WGS) entry which is preliminary data.</text>
</comment>
<gene>
    <name evidence="2" type="ORF">ACFP56_05685</name>
</gene>
<dbReference type="InterPro" id="IPR005163">
    <property type="entry name" value="Tri_helical_YiiM-like"/>
</dbReference>
<sequence length="217" mass="24313">MEKKLESMPKIISFHVGKTIMIKHGKKEVPSAIFKQPSNNRHWISKLGVQGDEQGDTVHHGGADKAICVYLQESYKVWEALGRPLTAGAFGENMTISGLTEETVAIGDTFRIGTMVVQVSQPRQPCFKLGIRNEWPELVQLSKNNGYTGYYMRVLEEGEASVDMELELIEKAEHSLSIKEANHIMYGANSTLEQWKKLASIPELADAWKSSIHKKLT</sequence>
<dbReference type="PANTHER" id="PTHR30212">
    <property type="entry name" value="PROTEIN YIIM"/>
    <property type="match status" value="1"/>
</dbReference>
<proteinExistence type="predicted"/>
<evidence type="ECO:0000259" key="1">
    <source>
        <dbReference type="PROSITE" id="PS51340"/>
    </source>
</evidence>
<keyword evidence="3" id="KW-1185">Reference proteome</keyword>
<organism evidence="2 3">
    <name type="scientific">Paenibacillus septentrionalis</name>
    <dbReference type="NCBI Taxonomy" id="429342"/>
    <lineage>
        <taxon>Bacteria</taxon>
        <taxon>Bacillati</taxon>
        <taxon>Bacillota</taxon>
        <taxon>Bacilli</taxon>
        <taxon>Bacillales</taxon>
        <taxon>Paenibacillaceae</taxon>
        <taxon>Paenibacillus</taxon>
    </lineage>
</organism>
<protein>
    <submittedName>
        <fullName evidence="2">MOSC domain-containing protein</fullName>
    </submittedName>
</protein>